<reference evidence="1" key="1">
    <citation type="submission" date="2020-07" db="EMBL/GenBank/DDBJ databases">
        <title>Multicomponent nature underlies the extraordinary mechanical properties of spider dragline silk.</title>
        <authorList>
            <person name="Kono N."/>
            <person name="Nakamura H."/>
            <person name="Mori M."/>
            <person name="Yoshida Y."/>
            <person name="Ohtoshi R."/>
            <person name="Malay A.D."/>
            <person name="Moran D.A.P."/>
            <person name="Tomita M."/>
            <person name="Numata K."/>
            <person name="Arakawa K."/>
        </authorList>
    </citation>
    <scope>NUCLEOTIDE SEQUENCE</scope>
</reference>
<organism evidence="1 2">
    <name type="scientific">Trichonephila clavata</name>
    <name type="common">Joro spider</name>
    <name type="synonym">Nephila clavata</name>
    <dbReference type="NCBI Taxonomy" id="2740835"/>
    <lineage>
        <taxon>Eukaryota</taxon>
        <taxon>Metazoa</taxon>
        <taxon>Ecdysozoa</taxon>
        <taxon>Arthropoda</taxon>
        <taxon>Chelicerata</taxon>
        <taxon>Arachnida</taxon>
        <taxon>Araneae</taxon>
        <taxon>Araneomorphae</taxon>
        <taxon>Entelegynae</taxon>
        <taxon>Araneoidea</taxon>
        <taxon>Nephilidae</taxon>
        <taxon>Trichonephila</taxon>
    </lineage>
</organism>
<gene>
    <name evidence="1" type="ORF">TNCT_61561</name>
</gene>
<name>A0A8X6HMM4_TRICU</name>
<dbReference type="AlphaFoldDB" id="A0A8X6HMM4"/>
<evidence type="ECO:0000313" key="1">
    <source>
        <dbReference type="EMBL" id="GFR26791.1"/>
    </source>
</evidence>
<sequence length="94" mass="10982">MNVQNSYRLAYGDCIKQPTLRSHLHNNETRRYSLLTTRLSSPMAGCRVSQMELNVSDKVLTSLSRWTFGHSYQLWQRKGNMHYVARCYLSSLSH</sequence>
<protein>
    <submittedName>
        <fullName evidence="1">Uncharacterized protein</fullName>
    </submittedName>
</protein>
<keyword evidence="2" id="KW-1185">Reference proteome</keyword>
<dbReference type="Proteomes" id="UP000887116">
    <property type="component" value="Unassembled WGS sequence"/>
</dbReference>
<proteinExistence type="predicted"/>
<dbReference type="EMBL" id="BMAO01028712">
    <property type="protein sequence ID" value="GFR26791.1"/>
    <property type="molecule type" value="Genomic_DNA"/>
</dbReference>
<dbReference type="OrthoDB" id="10425791at2759"/>
<accession>A0A8X6HMM4</accession>
<evidence type="ECO:0000313" key="2">
    <source>
        <dbReference type="Proteomes" id="UP000887116"/>
    </source>
</evidence>
<comment type="caution">
    <text evidence="1">The sequence shown here is derived from an EMBL/GenBank/DDBJ whole genome shotgun (WGS) entry which is preliminary data.</text>
</comment>